<dbReference type="Proteomes" id="UP001165190">
    <property type="component" value="Unassembled WGS sequence"/>
</dbReference>
<keyword evidence="3" id="KW-1185">Reference proteome</keyword>
<proteinExistence type="inferred from homology"/>
<gene>
    <name evidence="2" type="ORF">HRI_002240400</name>
</gene>
<dbReference type="AlphaFoldDB" id="A0A9W7HYJ3"/>
<comment type="function">
    <text evidence="1">Component of the ribosome.</text>
</comment>
<name>A0A9W7HYJ3_HIBTR</name>
<dbReference type="PRINTS" id="PR00882">
    <property type="entry name" value="RIBOSOMALL7A"/>
</dbReference>
<evidence type="ECO:0000256" key="1">
    <source>
        <dbReference type="RuleBase" id="RU367042"/>
    </source>
</evidence>
<keyword evidence="1" id="KW-0689">Ribosomal protein</keyword>
<organism evidence="2 3">
    <name type="scientific">Hibiscus trionum</name>
    <name type="common">Flower of an hour</name>
    <dbReference type="NCBI Taxonomy" id="183268"/>
    <lineage>
        <taxon>Eukaryota</taxon>
        <taxon>Viridiplantae</taxon>
        <taxon>Streptophyta</taxon>
        <taxon>Embryophyta</taxon>
        <taxon>Tracheophyta</taxon>
        <taxon>Spermatophyta</taxon>
        <taxon>Magnoliopsida</taxon>
        <taxon>eudicotyledons</taxon>
        <taxon>Gunneridae</taxon>
        <taxon>Pentapetalae</taxon>
        <taxon>rosids</taxon>
        <taxon>malvids</taxon>
        <taxon>Malvales</taxon>
        <taxon>Malvaceae</taxon>
        <taxon>Malvoideae</taxon>
        <taxon>Hibiscus</taxon>
    </lineage>
</organism>
<dbReference type="InterPro" id="IPR029064">
    <property type="entry name" value="Ribosomal_eL30-like_sf"/>
</dbReference>
<dbReference type="Gene3D" id="3.30.1330.30">
    <property type="match status" value="1"/>
</dbReference>
<dbReference type="GO" id="GO:0022625">
    <property type="term" value="C:cytosolic large ribosomal subunit"/>
    <property type="evidence" value="ECO:0007669"/>
    <property type="project" value="UniProtKB-UniRule"/>
</dbReference>
<sequence>MQAPKRGGKVAVPAKKKQEKVVNSLFEKSPKQFDIGGTLPPKKDLQRFVKWPKVFCIQRKKRIPKQCLKVPPALNQFTKTLDKNLGLQ</sequence>
<protein>
    <recommendedName>
        <fullName evidence="1">60S ribosomal protein L7a</fullName>
    </recommendedName>
</protein>
<evidence type="ECO:0000313" key="2">
    <source>
        <dbReference type="EMBL" id="GMI85711.1"/>
    </source>
</evidence>
<dbReference type="OrthoDB" id="1002029at2759"/>
<dbReference type="GO" id="GO:0003723">
    <property type="term" value="F:RNA binding"/>
    <property type="evidence" value="ECO:0007669"/>
    <property type="project" value="UniProtKB-UniRule"/>
</dbReference>
<keyword evidence="1" id="KW-0687">Ribonucleoprotein</keyword>
<dbReference type="InterPro" id="IPR001921">
    <property type="entry name" value="Ribosomal_eL8_euk"/>
</dbReference>
<accession>A0A9W7HYJ3</accession>
<comment type="caution">
    <text evidence="2">The sequence shown here is derived from an EMBL/GenBank/DDBJ whole genome shotgun (WGS) entry which is preliminary data.</text>
</comment>
<evidence type="ECO:0000313" key="3">
    <source>
        <dbReference type="Proteomes" id="UP001165190"/>
    </source>
</evidence>
<reference evidence="2" key="1">
    <citation type="submission" date="2023-05" db="EMBL/GenBank/DDBJ databases">
        <title>Genome and transcriptome analyses reveal genes involved in the formation of fine ridges on petal epidermal cells in Hibiscus trionum.</title>
        <authorList>
            <person name="Koshimizu S."/>
            <person name="Masuda S."/>
            <person name="Ishii T."/>
            <person name="Shirasu K."/>
            <person name="Hoshino A."/>
            <person name="Arita M."/>
        </authorList>
    </citation>
    <scope>NUCLEOTIDE SEQUENCE</scope>
    <source>
        <strain evidence="2">Hamamatsu line</strain>
    </source>
</reference>
<dbReference type="EMBL" id="BSYR01000020">
    <property type="protein sequence ID" value="GMI85711.1"/>
    <property type="molecule type" value="Genomic_DNA"/>
</dbReference>
<comment type="similarity">
    <text evidence="1">Belongs to the eukaryotic ribosomal protein eL8 family.</text>
</comment>